<name>V5TR43_HALHI</name>
<keyword evidence="3" id="KW-1185">Reference proteome</keyword>
<evidence type="ECO:0000313" key="3">
    <source>
        <dbReference type="Proteomes" id="UP000018572"/>
    </source>
</evidence>
<dbReference type="AlphaFoldDB" id="V5TR43"/>
<dbReference type="PANTHER" id="PTHR43102">
    <property type="entry name" value="SLR1143 PROTEIN"/>
    <property type="match status" value="1"/>
</dbReference>
<sequence length="130" mass="14578">MPSRIPTSVWRRSTRSREDSICTHTILSGEAMVAEATHEDPRFAEVDALKRLDSRSYAGVRITDKEGRAIGAVYCTDGEPRRYTRTDLDVRQRLHASPHRYLHADAGDLDIRVKGLTDQPSDWTPVSAGT</sequence>
<dbReference type="InterPro" id="IPR029016">
    <property type="entry name" value="GAF-like_dom_sf"/>
</dbReference>
<dbReference type="Gene3D" id="3.30.450.40">
    <property type="match status" value="1"/>
</dbReference>
<dbReference type="PANTHER" id="PTHR43102:SF2">
    <property type="entry name" value="GAF DOMAIN-CONTAINING PROTEIN"/>
    <property type="match status" value="1"/>
</dbReference>
<dbReference type="GeneID" id="99237446"/>
<dbReference type="KEGG" id="hhn:HISP_02670"/>
<accession>V5TR43</accession>
<dbReference type="Pfam" id="PF01590">
    <property type="entry name" value="GAF"/>
    <property type="match status" value="1"/>
</dbReference>
<dbReference type="InterPro" id="IPR003018">
    <property type="entry name" value="GAF"/>
</dbReference>
<dbReference type="SUPFAM" id="SSF55781">
    <property type="entry name" value="GAF domain-like"/>
    <property type="match status" value="1"/>
</dbReference>
<dbReference type="HOGENOM" id="CLU_2021431_0_0_2"/>
<reference evidence="2 3" key="1">
    <citation type="journal article" date="2014" name="Genome Announc.">
        <title>Complete Genome Sequence of the Extremely Halophilic Archaeon Haloarcula hispanica Strain N601.</title>
        <authorList>
            <person name="Ding J.Y."/>
            <person name="Chiang P.W."/>
            <person name="Hong M.J."/>
            <person name="Dyall-Smith M."/>
            <person name="Tang S.L."/>
        </authorList>
    </citation>
    <scope>NUCLEOTIDE SEQUENCE [LARGE SCALE GENOMIC DNA]</scope>
    <source>
        <strain evidence="2 3">N601</strain>
    </source>
</reference>
<gene>
    <name evidence="2" type="ORF">HISP_02670</name>
</gene>
<evidence type="ECO:0000313" key="2">
    <source>
        <dbReference type="EMBL" id="AHB67432.1"/>
    </source>
</evidence>
<proteinExistence type="predicted"/>
<dbReference type="RefSeq" id="WP_023843121.1">
    <property type="nucleotide sequence ID" value="NC_023013.1"/>
</dbReference>
<organism evidence="2 3">
    <name type="scientific">Haloarcula hispanica N601</name>
    <dbReference type="NCBI Taxonomy" id="1417673"/>
    <lineage>
        <taxon>Archaea</taxon>
        <taxon>Methanobacteriati</taxon>
        <taxon>Methanobacteriota</taxon>
        <taxon>Stenosarchaea group</taxon>
        <taxon>Halobacteria</taxon>
        <taxon>Halobacteriales</taxon>
        <taxon>Haloarculaceae</taxon>
        <taxon>Haloarcula</taxon>
    </lineage>
</organism>
<evidence type="ECO:0000259" key="1">
    <source>
        <dbReference type="Pfam" id="PF01590"/>
    </source>
</evidence>
<dbReference type="EMBL" id="CP006884">
    <property type="protein sequence ID" value="AHB67432.1"/>
    <property type="molecule type" value="Genomic_DNA"/>
</dbReference>
<dbReference type="Proteomes" id="UP000018572">
    <property type="component" value="Chromosome 1"/>
</dbReference>
<protein>
    <recommendedName>
        <fullName evidence="1">GAF domain-containing protein</fullName>
    </recommendedName>
</protein>
<feature type="domain" description="GAF" evidence="1">
    <location>
        <begin position="10"/>
        <end position="90"/>
    </location>
</feature>